<evidence type="ECO:0000256" key="3">
    <source>
        <dbReference type="ARBA" id="ARBA00022603"/>
    </source>
</evidence>
<accession>A0A7G2CHQ4</accession>
<dbReference type="InterPro" id="IPR003788">
    <property type="entry name" value="NDUFAF7"/>
</dbReference>
<evidence type="ECO:0000256" key="5">
    <source>
        <dbReference type="ARBA" id="ARBA00023128"/>
    </source>
</evidence>
<dbReference type="CDD" id="cd02440">
    <property type="entry name" value="AdoMet_MTases"/>
    <property type="match status" value="1"/>
</dbReference>
<evidence type="ECO:0000256" key="6">
    <source>
        <dbReference type="ARBA" id="ARBA00048612"/>
    </source>
</evidence>
<dbReference type="GO" id="GO:0032259">
    <property type="term" value="P:methylation"/>
    <property type="evidence" value="ECO:0007669"/>
    <property type="project" value="UniProtKB-KW"/>
</dbReference>
<dbReference type="AlphaFoldDB" id="A0A7G2CHQ4"/>
<gene>
    <name evidence="9" type="ORF">ADEAN_000594300</name>
</gene>
<evidence type="ECO:0000313" key="10">
    <source>
        <dbReference type="Proteomes" id="UP000515908"/>
    </source>
</evidence>
<evidence type="ECO:0000256" key="1">
    <source>
        <dbReference type="ARBA" id="ARBA00004173"/>
    </source>
</evidence>
<feature type="signal peptide" evidence="8">
    <location>
        <begin position="1"/>
        <end position="18"/>
    </location>
</feature>
<evidence type="ECO:0000256" key="4">
    <source>
        <dbReference type="ARBA" id="ARBA00022679"/>
    </source>
</evidence>
<feature type="chain" id="PRO_5029016858" description="Protein arginine methyltransferase NDUFAF7" evidence="8">
    <location>
        <begin position="19"/>
        <end position="552"/>
    </location>
</feature>
<keyword evidence="3 7" id="KW-0489">Methyltransferase</keyword>
<dbReference type="VEuPathDB" id="TriTrypDB:ADEAN_000594300"/>
<protein>
    <recommendedName>
        <fullName evidence="7">Protein arginine methyltransferase NDUFAF7</fullName>
        <ecNumber evidence="7">2.1.1.320</ecNumber>
    </recommendedName>
</protein>
<evidence type="ECO:0000256" key="7">
    <source>
        <dbReference type="RuleBase" id="RU364114"/>
    </source>
</evidence>
<dbReference type="Pfam" id="PF02636">
    <property type="entry name" value="Methyltransf_28"/>
    <property type="match status" value="1"/>
</dbReference>
<dbReference type="OrthoDB" id="17415at2759"/>
<keyword evidence="5 7" id="KW-0496">Mitochondrion</keyword>
<reference evidence="9 10" key="1">
    <citation type="submission" date="2020-08" db="EMBL/GenBank/DDBJ databases">
        <authorList>
            <person name="Newling K."/>
            <person name="Davey J."/>
            <person name="Forrester S."/>
        </authorList>
    </citation>
    <scope>NUCLEOTIDE SEQUENCE [LARGE SCALE GENOMIC DNA]</scope>
    <source>
        <strain evidence="10">Crithidia deanei Carvalho (ATCC PRA-265)</strain>
    </source>
</reference>
<keyword evidence="8" id="KW-0732">Signal</keyword>
<dbReference type="Gene3D" id="3.40.50.12710">
    <property type="match status" value="1"/>
</dbReference>
<evidence type="ECO:0000313" key="9">
    <source>
        <dbReference type="EMBL" id="CAD2218454.1"/>
    </source>
</evidence>
<dbReference type="PANTHER" id="PTHR12049:SF5">
    <property type="entry name" value="PROTEIN ARGININE METHYLTRANSFERASE NDUFAF7 HOMOLOG, MITOCHONDRIAL"/>
    <property type="match status" value="1"/>
</dbReference>
<dbReference type="InterPro" id="IPR029063">
    <property type="entry name" value="SAM-dependent_MTases_sf"/>
</dbReference>
<dbReference type="PANTHER" id="PTHR12049">
    <property type="entry name" value="PROTEIN ARGININE METHYLTRANSFERASE NDUFAF7, MITOCHONDRIAL"/>
    <property type="match status" value="1"/>
</dbReference>
<dbReference type="EMBL" id="LR877155">
    <property type="protein sequence ID" value="CAD2218454.1"/>
    <property type="molecule type" value="Genomic_DNA"/>
</dbReference>
<comment type="subcellular location">
    <subcellularLocation>
        <location evidence="1 7">Mitochondrion</location>
    </subcellularLocation>
</comment>
<sequence length="552" mass="64087">MRSLRLSRCLWTSVLGSGAPVTGRRLCSQGTPPTNKDSLQTREGAMLPVGETTDGAVQSLNSRYTSSAGLPHILSSQRGDVTSLEYKTALVEELEERRLARQKRMFEDMLVFEGGALSDHETLGHKMIYRDFVQFSLYHMKWGYYPKLFRKYRKLMTTGYFDPIPYGSLRSQHDYERYITKIHEQTPSFVTPTQMFQPFYGWVLGDYLVSTYRSKFDPREPLVVYDVGAGTGALALSVLNYLAEQYPAVYERIEYHVIEQSPYLIQSLRNKLIHHYHRVKIHHVSVLNWRQVEMRRCVVLGIELLSGLPHDCILWDKEGVCSEQWLLFRQIDNLSTAMEHYEPLRDPLLLRYLRYLNWMQEETYHHLKVLCLTDGRETLDKPVRGGLSPKVGDNFIQVTYKMFYIHSPFHTAFIPTTQMLFFEVLAQYFPRHHLFLADWNSVRQGIPGYNGPVVQVKLRVAKELYLRRPVDTFHTNAGMVDVCYPTDFDHLGIVYRNICGKEKEVSTMSHPQFWQVHGGNKTSLFTTKSGFNPLTEDFKPFSIFTAHHPAEL</sequence>
<dbReference type="Proteomes" id="UP000515908">
    <property type="component" value="Chromosome 11"/>
</dbReference>
<keyword evidence="4 7" id="KW-0808">Transferase</keyword>
<dbReference type="EC" id="2.1.1.320" evidence="7"/>
<name>A0A7G2CHQ4_9TRYP</name>
<proteinExistence type="inferred from homology"/>
<dbReference type="SUPFAM" id="SSF53335">
    <property type="entry name" value="S-adenosyl-L-methionine-dependent methyltransferases"/>
    <property type="match status" value="1"/>
</dbReference>
<keyword evidence="10" id="KW-1185">Reference proteome</keyword>
<dbReference type="InterPro" id="IPR038375">
    <property type="entry name" value="NDUFAF7_sf"/>
</dbReference>
<comment type="similarity">
    <text evidence="2 7">Belongs to the NDUFAF7 family.</text>
</comment>
<comment type="catalytic activity">
    <reaction evidence="6 7">
        <text>L-arginyl-[protein] + 2 S-adenosyl-L-methionine = N(omega),N(omega)'-dimethyl-L-arginyl-[protein] + 2 S-adenosyl-L-homocysteine + 2 H(+)</text>
        <dbReference type="Rhea" id="RHEA:48108"/>
        <dbReference type="Rhea" id="RHEA-COMP:10532"/>
        <dbReference type="Rhea" id="RHEA-COMP:11992"/>
        <dbReference type="ChEBI" id="CHEBI:15378"/>
        <dbReference type="ChEBI" id="CHEBI:29965"/>
        <dbReference type="ChEBI" id="CHEBI:57856"/>
        <dbReference type="ChEBI" id="CHEBI:59789"/>
        <dbReference type="ChEBI" id="CHEBI:88221"/>
        <dbReference type="EC" id="2.1.1.320"/>
    </reaction>
</comment>
<comment type="function">
    <text evidence="7">Arginine methyltransferase involved in the assembly or stability of mitochondrial NADH:ubiquinone oxidoreductase complex (complex I).</text>
</comment>
<dbReference type="GO" id="GO:0005739">
    <property type="term" value="C:mitochondrion"/>
    <property type="evidence" value="ECO:0007669"/>
    <property type="project" value="UniProtKB-SubCell"/>
</dbReference>
<dbReference type="GO" id="GO:0035243">
    <property type="term" value="F:protein-arginine omega-N symmetric methyltransferase activity"/>
    <property type="evidence" value="ECO:0007669"/>
    <property type="project" value="UniProtKB-EC"/>
</dbReference>
<evidence type="ECO:0000256" key="8">
    <source>
        <dbReference type="SAM" id="SignalP"/>
    </source>
</evidence>
<organism evidence="9 10">
    <name type="scientific">Angomonas deanei</name>
    <dbReference type="NCBI Taxonomy" id="59799"/>
    <lineage>
        <taxon>Eukaryota</taxon>
        <taxon>Discoba</taxon>
        <taxon>Euglenozoa</taxon>
        <taxon>Kinetoplastea</taxon>
        <taxon>Metakinetoplastina</taxon>
        <taxon>Trypanosomatida</taxon>
        <taxon>Trypanosomatidae</taxon>
        <taxon>Strigomonadinae</taxon>
        <taxon>Angomonas</taxon>
    </lineage>
</organism>
<evidence type="ECO:0000256" key="2">
    <source>
        <dbReference type="ARBA" id="ARBA00005891"/>
    </source>
</evidence>